<feature type="compositionally biased region" description="Acidic residues" evidence="1">
    <location>
        <begin position="60"/>
        <end position="70"/>
    </location>
</feature>
<organism evidence="2 3">
    <name type="scientific">Emergomyces pasteurianus Ep9510</name>
    <dbReference type="NCBI Taxonomy" id="1447872"/>
    <lineage>
        <taxon>Eukaryota</taxon>
        <taxon>Fungi</taxon>
        <taxon>Dikarya</taxon>
        <taxon>Ascomycota</taxon>
        <taxon>Pezizomycotina</taxon>
        <taxon>Eurotiomycetes</taxon>
        <taxon>Eurotiomycetidae</taxon>
        <taxon>Onygenales</taxon>
        <taxon>Ajellomycetaceae</taxon>
        <taxon>Emergomyces</taxon>
    </lineage>
</organism>
<dbReference type="STRING" id="1447872.A0A1J9Q5E9"/>
<dbReference type="PANTHER" id="PTHR38167">
    <property type="entry name" value="C2H2-TYPE DOMAIN-CONTAINING PROTEIN"/>
    <property type="match status" value="1"/>
</dbReference>
<dbReference type="PANTHER" id="PTHR38167:SF1">
    <property type="entry name" value="C2H2-TYPE DOMAIN-CONTAINING PROTEIN"/>
    <property type="match status" value="1"/>
</dbReference>
<accession>A0A1J9Q5E9</accession>
<dbReference type="EMBL" id="LGRN01000600">
    <property type="protein sequence ID" value="OJD11156.1"/>
    <property type="molecule type" value="Genomic_DNA"/>
</dbReference>
<comment type="caution">
    <text evidence="2">The sequence shown here is derived from an EMBL/GenBank/DDBJ whole genome shotgun (WGS) entry which is preliminary data.</text>
</comment>
<feature type="compositionally biased region" description="Basic residues" evidence="1">
    <location>
        <begin position="176"/>
        <end position="185"/>
    </location>
</feature>
<feature type="region of interest" description="Disordered" evidence="1">
    <location>
        <begin position="52"/>
        <end position="79"/>
    </location>
</feature>
<feature type="region of interest" description="Disordered" evidence="1">
    <location>
        <begin position="165"/>
        <end position="185"/>
    </location>
</feature>
<dbReference type="OrthoDB" id="5422613at2759"/>
<feature type="compositionally biased region" description="Basic and acidic residues" evidence="1">
    <location>
        <begin position="165"/>
        <end position="175"/>
    </location>
</feature>
<evidence type="ECO:0008006" key="4">
    <source>
        <dbReference type="Google" id="ProtNLM"/>
    </source>
</evidence>
<proteinExistence type="predicted"/>
<name>A0A1J9Q5E9_9EURO</name>
<dbReference type="Proteomes" id="UP000182235">
    <property type="component" value="Unassembled WGS sequence"/>
</dbReference>
<sequence length="185" mass="21395">MATDPSRARLLERAIRTASKELLQNLMVDLCNESRDVYKKLTPQLLTTRDEIEKHQLSTDTDETEIDSEGGDNAHAEEEAKSLNAASSIKNKLRLRYAICSNCDEEFDILNNSKESCCYHPEESVPDYDFFVDHDEEIHGIIDSDETREEFPEGFNYECCGRRGDENPCTVDRHRERPSKKRKIY</sequence>
<keyword evidence="3" id="KW-1185">Reference proteome</keyword>
<evidence type="ECO:0000313" key="3">
    <source>
        <dbReference type="Proteomes" id="UP000182235"/>
    </source>
</evidence>
<evidence type="ECO:0000256" key="1">
    <source>
        <dbReference type="SAM" id="MobiDB-lite"/>
    </source>
</evidence>
<gene>
    <name evidence="2" type="ORF">AJ78_08018</name>
</gene>
<evidence type="ECO:0000313" key="2">
    <source>
        <dbReference type="EMBL" id="OJD11156.1"/>
    </source>
</evidence>
<protein>
    <recommendedName>
        <fullName evidence="4">C2H2-type domain-containing protein</fullName>
    </recommendedName>
</protein>
<reference evidence="2 3" key="1">
    <citation type="submission" date="2015-07" db="EMBL/GenBank/DDBJ databases">
        <title>Emmonsia species relationships and genome sequence.</title>
        <authorList>
            <consortium name="The Broad Institute Genomics Platform"/>
            <person name="Cuomo C.A."/>
            <person name="Munoz J.F."/>
            <person name="Imamovic A."/>
            <person name="Priest M.E."/>
            <person name="Young S."/>
            <person name="Clay O.K."/>
            <person name="McEwen J.G."/>
        </authorList>
    </citation>
    <scope>NUCLEOTIDE SEQUENCE [LARGE SCALE GENOMIC DNA]</scope>
    <source>
        <strain evidence="2 3">UAMH 9510</strain>
    </source>
</reference>
<dbReference type="AlphaFoldDB" id="A0A1J9Q5E9"/>